<dbReference type="GO" id="GO:0003676">
    <property type="term" value="F:nucleic acid binding"/>
    <property type="evidence" value="ECO:0007669"/>
    <property type="project" value="InterPro"/>
</dbReference>
<dbReference type="Gene3D" id="3.30.420.10">
    <property type="entry name" value="Ribonuclease H-like superfamily/Ribonuclease H"/>
    <property type="match status" value="1"/>
</dbReference>
<gene>
    <name evidence="1" type="ORF">EVAR_49906_1</name>
</gene>
<accession>A0A4C1Y3V3</accession>
<proteinExistence type="predicted"/>
<dbReference type="EMBL" id="BGZK01001048">
    <property type="protein sequence ID" value="GBP69654.1"/>
    <property type="molecule type" value="Genomic_DNA"/>
</dbReference>
<dbReference type="Proteomes" id="UP000299102">
    <property type="component" value="Unassembled WGS sequence"/>
</dbReference>
<dbReference type="InterPro" id="IPR036397">
    <property type="entry name" value="RNaseH_sf"/>
</dbReference>
<evidence type="ECO:0000313" key="2">
    <source>
        <dbReference type="Proteomes" id="UP000299102"/>
    </source>
</evidence>
<reference evidence="1 2" key="1">
    <citation type="journal article" date="2019" name="Commun. Biol.">
        <title>The bagworm genome reveals a unique fibroin gene that provides high tensile strength.</title>
        <authorList>
            <person name="Kono N."/>
            <person name="Nakamura H."/>
            <person name="Ohtoshi R."/>
            <person name="Tomita M."/>
            <person name="Numata K."/>
            <person name="Arakawa K."/>
        </authorList>
    </citation>
    <scope>NUCLEOTIDE SEQUENCE [LARGE SCALE GENOMIC DNA]</scope>
</reference>
<protein>
    <submittedName>
        <fullName evidence="1">Uncharacterized protein</fullName>
    </submittedName>
</protein>
<comment type="caution">
    <text evidence="1">The sequence shown here is derived from an EMBL/GenBank/DDBJ whole genome shotgun (WGS) entry which is preliminary data.</text>
</comment>
<keyword evidence="2" id="KW-1185">Reference proteome</keyword>
<dbReference type="AlphaFoldDB" id="A0A4C1Y3V3"/>
<evidence type="ECO:0000313" key="1">
    <source>
        <dbReference type="EMBL" id="GBP69654.1"/>
    </source>
</evidence>
<sequence>MVRSDKYLATQQILREYDWEVLMQLPCGPDLAPLDFHLFWSLWNSLESVRVGGNVTTVIRGILRRGVLSGFGECFVLPPYLAIVRHSANQLAVPCFEPYRFGLFNYGYVCARGAARGRRPAPSPLWMAPAIDHPMRRRRVAGAAFVLLRCARRSHLTMRAAVYIDTPFEFVHLIFSLGVAVVVLIRVCHGGDTRVLRRPDSTGAHVGGRTANTHRYCNLNHIQVSSVRPWIQPSSQGAPTRPHIKFVGYQFDRKEILALQAAPAALADKDAQGCVCGEGSKSCTEYGSDVLSVLAHVAFSTRGAVCVRASRAPPPGVPDVL</sequence>
<name>A0A4C1Y3V3_EUMVA</name>
<organism evidence="1 2">
    <name type="scientific">Eumeta variegata</name>
    <name type="common">Bagworm moth</name>
    <name type="synonym">Eumeta japonica</name>
    <dbReference type="NCBI Taxonomy" id="151549"/>
    <lineage>
        <taxon>Eukaryota</taxon>
        <taxon>Metazoa</taxon>
        <taxon>Ecdysozoa</taxon>
        <taxon>Arthropoda</taxon>
        <taxon>Hexapoda</taxon>
        <taxon>Insecta</taxon>
        <taxon>Pterygota</taxon>
        <taxon>Neoptera</taxon>
        <taxon>Endopterygota</taxon>
        <taxon>Lepidoptera</taxon>
        <taxon>Glossata</taxon>
        <taxon>Ditrysia</taxon>
        <taxon>Tineoidea</taxon>
        <taxon>Psychidae</taxon>
        <taxon>Oiketicinae</taxon>
        <taxon>Eumeta</taxon>
    </lineage>
</organism>